<dbReference type="Pfam" id="PF13519">
    <property type="entry name" value="VWA_2"/>
    <property type="match status" value="1"/>
</dbReference>
<keyword evidence="5" id="KW-1185">Reference proteome</keyword>
<keyword evidence="1" id="KW-1133">Transmembrane helix</keyword>
<dbReference type="Gene3D" id="3.40.50.880">
    <property type="match status" value="1"/>
</dbReference>
<sequence>MFLAPALLLGLLAIGLPLWLHRVARANPTQHQFASLMLLEASETQRTAKRTLRYWLLLITRILLLIALVLAFAGPLLTARMVPQPDANAQLHAILLDSSLSMQHGKRWQRALDEAESVIADLPSSDRVMLLSGSGRRIAVVSPSTTAGNVGAVRASLKSLKPGIERLDYGFAMSTANSWLGSPRPKVVLHLISDLQRSAAPLRFADLQLPAQTQLVMHDVSESAAGNIYIANAAVQALDTHSLQATVGSSVTEPQQRNVILRVDDKEVSRKTVTLAAAAAQPEIVAGEGGNAPGAELSMQPVSQPTNGNNTSFTQVTFSDLNLSAGAHRIEVVLEPNDELPQDDRFFAVIEQANPAALLISRDTESDDTAYFGAAIGALSAPRLTVEQRVANSMDSGGLGKYSLIVVSDPSALSNAAARRILSYVAAGGAVLATLGDAEDKNDPLLGDLHSGEVKNRTGKVGEVASTHPVLREASDWNRVRFFRQRAIQPTAEDKTLIALDDGTPLLIERTLGAGRMLILTVPVDRRWSDLAIHPLFVQFIGAAASYLTQAEATATSALVGATVTTGLTAGGGGQIFDPQGRRVLGLAQSTTDRLIPDQAGFYEIRGSEGARWLAVNVDARESDLATLPPDFVGRWQALRAQEPTPSVASTPTPAAKPESLGPWLLWLAALLLIAETLLANRHLAIRREVPK</sequence>
<name>A0ABV8SRH1_9GAMM</name>
<feature type="transmembrane region" description="Helical" evidence="1">
    <location>
        <begin position="54"/>
        <end position="77"/>
    </location>
</feature>
<dbReference type="PANTHER" id="PTHR37464:SF1">
    <property type="entry name" value="BLL2463 PROTEIN"/>
    <property type="match status" value="1"/>
</dbReference>
<dbReference type="InterPro" id="IPR002035">
    <property type="entry name" value="VWF_A"/>
</dbReference>
<evidence type="ECO:0000259" key="3">
    <source>
        <dbReference type="Pfam" id="PF13519"/>
    </source>
</evidence>
<reference evidence="5" key="1">
    <citation type="journal article" date="2019" name="Int. J. Syst. Evol. Microbiol.">
        <title>The Global Catalogue of Microorganisms (GCM) 10K type strain sequencing project: providing services to taxonomists for standard genome sequencing and annotation.</title>
        <authorList>
            <consortium name="The Broad Institute Genomics Platform"/>
            <consortium name="The Broad Institute Genome Sequencing Center for Infectious Disease"/>
            <person name="Wu L."/>
            <person name="Ma J."/>
        </authorList>
    </citation>
    <scope>NUCLEOTIDE SEQUENCE [LARGE SCALE GENOMIC DNA]</scope>
    <source>
        <strain evidence="5">CGMCC 1.10759</strain>
    </source>
</reference>
<evidence type="ECO:0000259" key="2">
    <source>
        <dbReference type="Pfam" id="PF07584"/>
    </source>
</evidence>
<comment type="caution">
    <text evidence="4">The sequence shown here is derived from an EMBL/GenBank/DDBJ whole genome shotgun (WGS) entry which is preliminary data.</text>
</comment>
<evidence type="ECO:0000313" key="4">
    <source>
        <dbReference type="EMBL" id="MFC4310117.1"/>
    </source>
</evidence>
<feature type="transmembrane region" description="Helical" evidence="1">
    <location>
        <begin position="664"/>
        <end position="684"/>
    </location>
</feature>
<proteinExistence type="predicted"/>
<dbReference type="SUPFAM" id="SSF53300">
    <property type="entry name" value="vWA-like"/>
    <property type="match status" value="1"/>
</dbReference>
<dbReference type="Gene3D" id="3.40.50.410">
    <property type="entry name" value="von Willebrand factor, type A domain"/>
    <property type="match status" value="1"/>
</dbReference>
<protein>
    <submittedName>
        <fullName evidence="4">BatA domain-containing protein</fullName>
    </submittedName>
</protein>
<feature type="domain" description="VWFA" evidence="3">
    <location>
        <begin position="94"/>
        <end position="194"/>
    </location>
</feature>
<dbReference type="RefSeq" id="WP_380597347.1">
    <property type="nucleotide sequence ID" value="NZ_JBHSDU010000003.1"/>
</dbReference>
<organism evidence="4 5">
    <name type="scientific">Steroidobacter flavus</name>
    <dbReference type="NCBI Taxonomy" id="1842136"/>
    <lineage>
        <taxon>Bacteria</taxon>
        <taxon>Pseudomonadati</taxon>
        <taxon>Pseudomonadota</taxon>
        <taxon>Gammaproteobacteria</taxon>
        <taxon>Steroidobacterales</taxon>
        <taxon>Steroidobacteraceae</taxon>
        <taxon>Steroidobacter</taxon>
    </lineage>
</organism>
<dbReference type="InterPro" id="IPR029062">
    <property type="entry name" value="Class_I_gatase-like"/>
</dbReference>
<accession>A0ABV8SRH1</accession>
<dbReference type="InterPro" id="IPR036465">
    <property type="entry name" value="vWFA_dom_sf"/>
</dbReference>
<evidence type="ECO:0000313" key="5">
    <source>
        <dbReference type="Proteomes" id="UP001595904"/>
    </source>
</evidence>
<dbReference type="Pfam" id="PF07584">
    <property type="entry name" value="BatA"/>
    <property type="match status" value="1"/>
</dbReference>
<keyword evidence="1" id="KW-0812">Transmembrane</keyword>
<evidence type="ECO:0000256" key="1">
    <source>
        <dbReference type="SAM" id="Phobius"/>
    </source>
</evidence>
<dbReference type="NCBIfam" id="TIGR02226">
    <property type="entry name" value="two_anch"/>
    <property type="match status" value="1"/>
</dbReference>
<dbReference type="Proteomes" id="UP001595904">
    <property type="component" value="Unassembled WGS sequence"/>
</dbReference>
<keyword evidence="1" id="KW-0472">Membrane</keyword>
<dbReference type="PANTHER" id="PTHR37464">
    <property type="entry name" value="BLL2463 PROTEIN"/>
    <property type="match status" value="1"/>
</dbReference>
<feature type="domain" description="Aerotolerance regulator N-terminal" evidence="2">
    <location>
        <begin position="1"/>
        <end position="75"/>
    </location>
</feature>
<dbReference type="CDD" id="cd00198">
    <property type="entry name" value="vWFA"/>
    <property type="match status" value="1"/>
</dbReference>
<dbReference type="SUPFAM" id="SSF52317">
    <property type="entry name" value="Class I glutamine amidotransferase-like"/>
    <property type="match status" value="1"/>
</dbReference>
<dbReference type="CDD" id="cd03143">
    <property type="entry name" value="A4_beta-galactosidase_middle_domain"/>
    <property type="match status" value="1"/>
</dbReference>
<dbReference type="InterPro" id="IPR024163">
    <property type="entry name" value="Aerotolerance_reg_N"/>
</dbReference>
<dbReference type="InterPro" id="IPR011933">
    <property type="entry name" value="Double_TM_dom"/>
</dbReference>
<dbReference type="EMBL" id="JBHSDU010000003">
    <property type="protein sequence ID" value="MFC4310117.1"/>
    <property type="molecule type" value="Genomic_DNA"/>
</dbReference>
<gene>
    <name evidence="4" type="ORF">ACFPN2_13585</name>
</gene>